<feature type="non-terminal residue" evidence="1">
    <location>
        <position position="1"/>
    </location>
</feature>
<dbReference type="EMBL" id="ADBV01007090">
    <property type="protein sequence ID" value="EJW78002.1"/>
    <property type="molecule type" value="Genomic_DNA"/>
</dbReference>
<gene>
    <name evidence="1" type="ORF">WUBG_11089</name>
</gene>
<proteinExistence type="predicted"/>
<name>J9ELT6_WUCBA</name>
<evidence type="ECO:0000313" key="1">
    <source>
        <dbReference type="EMBL" id="EJW78002.1"/>
    </source>
</evidence>
<protein>
    <submittedName>
        <fullName evidence="1">Uncharacterized protein</fullName>
    </submittedName>
</protein>
<accession>J9ELT6</accession>
<comment type="caution">
    <text evidence="1">The sequence shown here is derived from an EMBL/GenBank/DDBJ whole genome shotgun (WGS) entry which is preliminary data.</text>
</comment>
<evidence type="ECO:0000313" key="2">
    <source>
        <dbReference type="Proteomes" id="UP000004810"/>
    </source>
</evidence>
<reference evidence="2" key="1">
    <citation type="submission" date="2012-08" db="EMBL/GenBank/DDBJ databases">
        <title>The Genome Sequence of Wuchereria bancrofti.</title>
        <authorList>
            <person name="Nutman T.B."/>
            <person name="Fink D.L."/>
            <person name="Russ C."/>
            <person name="Young S."/>
            <person name="Zeng Q."/>
            <person name="Koehrsen M."/>
            <person name="Alvarado L."/>
            <person name="Berlin A."/>
            <person name="Chapman S.B."/>
            <person name="Chen Z."/>
            <person name="Freedman E."/>
            <person name="Gellesch M."/>
            <person name="Goldberg J."/>
            <person name="Griggs A."/>
            <person name="Gujja S."/>
            <person name="Heilman E.R."/>
            <person name="Heiman D."/>
            <person name="Hepburn T."/>
            <person name="Howarth C."/>
            <person name="Jen D."/>
            <person name="Larson L."/>
            <person name="Lewis B."/>
            <person name="Mehta T."/>
            <person name="Park D."/>
            <person name="Pearson M."/>
            <person name="Roberts A."/>
            <person name="Saif S."/>
            <person name="Shea T."/>
            <person name="Shenoy N."/>
            <person name="Sisk P."/>
            <person name="Stolte C."/>
            <person name="Sykes S."/>
            <person name="Walk T."/>
            <person name="White J."/>
            <person name="Yandava C."/>
            <person name="Haas B."/>
            <person name="Henn M.R."/>
            <person name="Nusbaum C."/>
            <person name="Birren B."/>
        </authorList>
    </citation>
    <scope>NUCLEOTIDE SEQUENCE [LARGE SCALE GENOMIC DNA]</scope>
    <source>
        <strain evidence="2">NA</strain>
    </source>
</reference>
<dbReference type="Proteomes" id="UP000004810">
    <property type="component" value="Unassembled WGS sequence"/>
</dbReference>
<organism evidence="1 2">
    <name type="scientific">Wuchereria bancrofti</name>
    <dbReference type="NCBI Taxonomy" id="6293"/>
    <lineage>
        <taxon>Eukaryota</taxon>
        <taxon>Metazoa</taxon>
        <taxon>Ecdysozoa</taxon>
        <taxon>Nematoda</taxon>
        <taxon>Chromadorea</taxon>
        <taxon>Rhabditida</taxon>
        <taxon>Spirurina</taxon>
        <taxon>Spiruromorpha</taxon>
        <taxon>Filarioidea</taxon>
        <taxon>Onchocercidae</taxon>
        <taxon>Wuchereria</taxon>
    </lineage>
</organism>
<sequence>PDDSIASYTHMRKQSQCAKEGGSTCAESTHVRSSKKKCKCKGGSEEVGD</sequence>
<dbReference type="AlphaFoldDB" id="J9ELT6"/>